<keyword evidence="3 5" id="KW-0808">Transferase</keyword>
<proteinExistence type="inferred from homology"/>
<comment type="catalytic activity">
    <reaction evidence="5">
        <text>L-methionyl-tRNA(fMet) + (6R)-10-formyltetrahydrofolate = N-formyl-L-methionyl-tRNA(fMet) + (6S)-5,6,7,8-tetrahydrofolate + H(+)</text>
        <dbReference type="Rhea" id="RHEA:24380"/>
        <dbReference type="Rhea" id="RHEA-COMP:9952"/>
        <dbReference type="Rhea" id="RHEA-COMP:9953"/>
        <dbReference type="ChEBI" id="CHEBI:15378"/>
        <dbReference type="ChEBI" id="CHEBI:57453"/>
        <dbReference type="ChEBI" id="CHEBI:78530"/>
        <dbReference type="ChEBI" id="CHEBI:78844"/>
        <dbReference type="ChEBI" id="CHEBI:195366"/>
        <dbReference type="EC" id="2.1.2.9"/>
    </reaction>
</comment>
<dbReference type="InterPro" id="IPR002376">
    <property type="entry name" value="Formyl_transf_N"/>
</dbReference>
<dbReference type="Pfam" id="PF02911">
    <property type="entry name" value="Formyl_trans_C"/>
    <property type="match status" value="1"/>
</dbReference>
<comment type="caution">
    <text evidence="9">The sequence shown here is derived from an EMBL/GenBank/DDBJ whole genome shotgun (WGS) entry which is preliminary data.</text>
</comment>
<evidence type="ECO:0000259" key="8">
    <source>
        <dbReference type="Pfam" id="PF02911"/>
    </source>
</evidence>
<name>A0A0S8JHS3_UNCT6</name>
<dbReference type="CDD" id="cd08646">
    <property type="entry name" value="FMT_core_Met-tRNA-FMT_N"/>
    <property type="match status" value="1"/>
</dbReference>
<dbReference type="InterPro" id="IPR041711">
    <property type="entry name" value="Met-tRNA-FMT_N"/>
</dbReference>
<dbReference type="InterPro" id="IPR044135">
    <property type="entry name" value="Met-tRNA-FMT_C"/>
</dbReference>
<dbReference type="Pfam" id="PF00551">
    <property type="entry name" value="Formyl_trans_N"/>
    <property type="match status" value="1"/>
</dbReference>
<organism evidence="9 10">
    <name type="scientific">candidate division TA06 bacterium SM1_40</name>
    <dbReference type="NCBI Taxonomy" id="1703773"/>
    <lineage>
        <taxon>Bacteria</taxon>
        <taxon>Bacteria division TA06</taxon>
    </lineage>
</organism>
<accession>A0A0S8JHS3</accession>
<feature type="domain" description="Formyl transferase N-terminal" evidence="7">
    <location>
        <begin position="30"/>
        <end position="164"/>
    </location>
</feature>
<sequence>MRIVFMGSPAFALPSLKRLAQSRHWRGGAPPVKEAAESSGIPVMQPEDPNAEEVRGRIEEANADLGVVVAYGQFLKRALRSLFPYGCINVHPSLLPKFRGADPIRWAIYAGEKETGVTTIFVSDKMDAGDIILQRTVRIAEFETFGELSERLAAVGSEVLLETVDAIERNEATRTAQDYEDATYAPKFKPEERRIDWSDAGTAVINRVRAFAPDPGADAEFRGRGLKVLRARVLGGGAGETGPGTVIEVGKDGTLVVATGQGNVAIEEVQPAGRRPMSMLDFINGYHPRVGEKFG</sequence>
<dbReference type="AlphaFoldDB" id="A0A0S8JHS3"/>
<feature type="domain" description="Formyl transferase C-terminal" evidence="8">
    <location>
        <begin position="188"/>
        <end position="286"/>
    </location>
</feature>
<dbReference type="SUPFAM" id="SSF53328">
    <property type="entry name" value="Formyltransferase"/>
    <property type="match status" value="1"/>
</dbReference>
<comment type="function">
    <text evidence="5">Attaches a formyl group to the free amino group of methionyl-tRNA(fMet). The formyl group appears to play a dual role in the initiator identity of N-formylmethionyl-tRNA by promoting its recognition by IF2 and preventing the misappropriation of this tRNA by the elongation apparatus.</text>
</comment>
<dbReference type="EC" id="2.1.2.9" evidence="2 5"/>
<feature type="binding site" evidence="5">
    <location>
        <begin position="93"/>
        <end position="96"/>
    </location>
    <ligand>
        <name>(6S)-5,6,7,8-tetrahydrofolate</name>
        <dbReference type="ChEBI" id="CHEBI:57453"/>
    </ligand>
</feature>
<dbReference type="InterPro" id="IPR011034">
    <property type="entry name" value="Formyl_transferase-like_C_sf"/>
</dbReference>
<evidence type="ECO:0000256" key="1">
    <source>
        <dbReference type="ARBA" id="ARBA00010699"/>
    </source>
</evidence>
<dbReference type="PROSITE" id="PS00373">
    <property type="entry name" value="GART"/>
    <property type="match status" value="1"/>
</dbReference>
<gene>
    <name evidence="5" type="primary">fmt</name>
    <name evidence="9" type="ORF">AMJ71_06705</name>
</gene>
<evidence type="ECO:0000259" key="7">
    <source>
        <dbReference type="Pfam" id="PF00551"/>
    </source>
</evidence>
<dbReference type="Gene3D" id="3.40.50.12230">
    <property type="match status" value="1"/>
</dbReference>
<dbReference type="Proteomes" id="UP000051035">
    <property type="component" value="Unassembled WGS sequence"/>
</dbReference>
<comment type="similarity">
    <text evidence="1 5">Belongs to the Fmt family.</text>
</comment>
<dbReference type="InterPro" id="IPR005794">
    <property type="entry name" value="Fmt"/>
</dbReference>
<reference evidence="9 10" key="1">
    <citation type="journal article" date="2015" name="Microbiome">
        <title>Genomic resolution of linkages in carbon, nitrogen, and sulfur cycling among widespread estuary sediment bacteria.</title>
        <authorList>
            <person name="Baker B.J."/>
            <person name="Lazar C.S."/>
            <person name="Teske A.P."/>
            <person name="Dick G.J."/>
        </authorList>
    </citation>
    <scope>NUCLEOTIDE SEQUENCE [LARGE SCALE GENOMIC DNA]</scope>
    <source>
        <strain evidence="9">SM1_40</strain>
    </source>
</reference>
<dbReference type="InterPro" id="IPR005793">
    <property type="entry name" value="Formyl_trans_C"/>
</dbReference>
<evidence type="ECO:0000256" key="4">
    <source>
        <dbReference type="ARBA" id="ARBA00022917"/>
    </source>
</evidence>
<evidence type="ECO:0000256" key="3">
    <source>
        <dbReference type="ARBA" id="ARBA00022679"/>
    </source>
</evidence>
<dbReference type="GO" id="GO:0005829">
    <property type="term" value="C:cytosol"/>
    <property type="evidence" value="ECO:0007669"/>
    <property type="project" value="TreeGrafter"/>
</dbReference>
<evidence type="ECO:0000256" key="2">
    <source>
        <dbReference type="ARBA" id="ARBA00012261"/>
    </source>
</evidence>
<dbReference type="HAMAP" id="MF_00182">
    <property type="entry name" value="Formyl_trans"/>
    <property type="match status" value="1"/>
</dbReference>
<evidence type="ECO:0000313" key="10">
    <source>
        <dbReference type="Proteomes" id="UP000051035"/>
    </source>
</evidence>
<dbReference type="CDD" id="cd08704">
    <property type="entry name" value="Met_tRNA_FMT_C"/>
    <property type="match status" value="1"/>
</dbReference>
<keyword evidence="4 5" id="KW-0648">Protein biosynthesis</keyword>
<dbReference type="PANTHER" id="PTHR11138:SF5">
    <property type="entry name" value="METHIONYL-TRNA FORMYLTRANSFERASE, MITOCHONDRIAL"/>
    <property type="match status" value="1"/>
</dbReference>
<dbReference type="PANTHER" id="PTHR11138">
    <property type="entry name" value="METHIONYL-TRNA FORMYLTRANSFERASE"/>
    <property type="match status" value="1"/>
</dbReference>
<feature type="region of interest" description="Disordered" evidence="6">
    <location>
        <begin position="27"/>
        <end position="48"/>
    </location>
</feature>
<dbReference type="InterPro" id="IPR036477">
    <property type="entry name" value="Formyl_transf_N_sf"/>
</dbReference>
<dbReference type="SUPFAM" id="SSF50486">
    <property type="entry name" value="FMT C-terminal domain-like"/>
    <property type="match status" value="1"/>
</dbReference>
<dbReference type="InterPro" id="IPR001555">
    <property type="entry name" value="GART_AS"/>
</dbReference>
<evidence type="ECO:0000313" key="9">
    <source>
        <dbReference type="EMBL" id="KPL09337.1"/>
    </source>
</evidence>
<dbReference type="GO" id="GO:0004479">
    <property type="term" value="F:methionyl-tRNA formyltransferase activity"/>
    <property type="evidence" value="ECO:0007669"/>
    <property type="project" value="UniProtKB-UniRule"/>
</dbReference>
<dbReference type="EMBL" id="LJVA01000074">
    <property type="protein sequence ID" value="KPL09337.1"/>
    <property type="molecule type" value="Genomic_DNA"/>
</dbReference>
<protein>
    <recommendedName>
        <fullName evidence="2 5">Methionyl-tRNA formyltransferase</fullName>
        <ecNumber evidence="2 5">2.1.2.9</ecNumber>
    </recommendedName>
</protein>
<evidence type="ECO:0000256" key="5">
    <source>
        <dbReference type="HAMAP-Rule" id="MF_00182"/>
    </source>
</evidence>
<dbReference type="NCBIfam" id="TIGR00460">
    <property type="entry name" value="fmt"/>
    <property type="match status" value="1"/>
</dbReference>
<evidence type="ECO:0000256" key="6">
    <source>
        <dbReference type="SAM" id="MobiDB-lite"/>
    </source>
</evidence>